<dbReference type="SMART" id="SM00185">
    <property type="entry name" value="ARM"/>
    <property type="match status" value="2"/>
</dbReference>
<dbReference type="EMBL" id="KN823028">
    <property type="protein sequence ID" value="KIO26196.1"/>
    <property type="molecule type" value="Genomic_DNA"/>
</dbReference>
<dbReference type="Proteomes" id="UP000054248">
    <property type="component" value="Unassembled WGS sequence"/>
</dbReference>
<dbReference type="InterPro" id="IPR011989">
    <property type="entry name" value="ARM-like"/>
</dbReference>
<evidence type="ECO:0000313" key="2">
    <source>
        <dbReference type="Proteomes" id="UP000054248"/>
    </source>
</evidence>
<dbReference type="AlphaFoldDB" id="A0A0C3QHQ7"/>
<dbReference type="CDD" id="cd19757">
    <property type="entry name" value="Bbox1"/>
    <property type="match status" value="1"/>
</dbReference>
<protein>
    <submittedName>
        <fullName evidence="1">Uncharacterized protein</fullName>
    </submittedName>
</protein>
<dbReference type="OrthoDB" id="3004525at2759"/>
<reference evidence="2" key="2">
    <citation type="submission" date="2015-01" db="EMBL/GenBank/DDBJ databases">
        <title>Evolutionary Origins and Diversification of the Mycorrhizal Mutualists.</title>
        <authorList>
            <consortium name="DOE Joint Genome Institute"/>
            <consortium name="Mycorrhizal Genomics Consortium"/>
            <person name="Kohler A."/>
            <person name="Kuo A."/>
            <person name="Nagy L.G."/>
            <person name="Floudas D."/>
            <person name="Copeland A."/>
            <person name="Barry K.W."/>
            <person name="Cichocki N."/>
            <person name="Veneault-Fourrey C."/>
            <person name="LaButti K."/>
            <person name="Lindquist E.A."/>
            <person name="Lipzen A."/>
            <person name="Lundell T."/>
            <person name="Morin E."/>
            <person name="Murat C."/>
            <person name="Riley R."/>
            <person name="Ohm R."/>
            <person name="Sun H."/>
            <person name="Tunlid A."/>
            <person name="Henrissat B."/>
            <person name="Grigoriev I.V."/>
            <person name="Hibbett D.S."/>
            <person name="Martin F."/>
        </authorList>
    </citation>
    <scope>NUCLEOTIDE SEQUENCE [LARGE SCALE GENOMIC DNA]</scope>
    <source>
        <strain evidence="2">MUT 4182</strain>
    </source>
</reference>
<proteinExistence type="predicted"/>
<dbReference type="Pfam" id="PF00514">
    <property type="entry name" value="Arm"/>
    <property type="match status" value="1"/>
</dbReference>
<evidence type="ECO:0000313" key="1">
    <source>
        <dbReference type="EMBL" id="KIO26196.1"/>
    </source>
</evidence>
<organism evidence="1 2">
    <name type="scientific">Tulasnella calospora MUT 4182</name>
    <dbReference type="NCBI Taxonomy" id="1051891"/>
    <lineage>
        <taxon>Eukaryota</taxon>
        <taxon>Fungi</taxon>
        <taxon>Dikarya</taxon>
        <taxon>Basidiomycota</taxon>
        <taxon>Agaricomycotina</taxon>
        <taxon>Agaricomycetes</taxon>
        <taxon>Cantharellales</taxon>
        <taxon>Tulasnellaceae</taxon>
        <taxon>Tulasnella</taxon>
    </lineage>
</organism>
<keyword evidence="2" id="KW-1185">Reference proteome</keyword>
<sequence length="383" mass="42358">MLQPPPFFRKPYRLAMGSYRTSNITCLSPRDSVAGRTGLPPASEAILLPLSNRDSPDVLPSPANDDVNLMEDIWPSREPAPLDTALADDNEKRDTEAASLDQEFLLLLYALEPPPKSPRCKTCGVKSAAAFYRCKDCFGGQLLCNDCTRRVHFGTSGDPFHRVDRLPASRASRTSMPSSKLSRQHALLDSGLLKPVVRILMDDQESTICRREACWTISNLTEKISGDAKLAQAFIEECCVEALSTALLIPDPKVKEVAVFGITNVLEWKPPQGSEADESPSTILRRALGYELFDEIYDATRGFKRKNEEGAKLEEDLSLGDLVALEFYINRYSRNDENARHASSELVAVQLLRRGSASDLKEVKASVTPAKTDAFGEDLFAEM</sequence>
<dbReference type="Gene3D" id="1.25.10.10">
    <property type="entry name" value="Leucine-rich Repeat Variant"/>
    <property type="match status" value="1"/>
</dbReference>
<reference evidence="1 2" key="1">
    <citation type="submission" date="2014-04" db="EMBL/GenBank/DDBJ databases">
        <authorList>
            <consortium name="DOE Joint Genome Institute"/>
            <person name="Kuo A."/>
            <person name="Girlanda M."/>
            <person name="Perotto S."/>
            <person name="Kohler A."/>
            <person name="Nagy L.G."/>
            <person name="Floudas D."/>
            <person name="Copeland A."/>
            <person name="Barry K.W."/>
            <person name="Cichocki N."/>
            <person name="Veneault-Fourrey C."/>
            <person name="LaButti K."/>
            <person name="Lindquist E.A."/>
            <person name="Lipzen A."/>
            <person name="Lundell T."/>
            <person name="Morin E."/>
            <person name="Murat C."/>
            <person name="Sun H."/>
            <person name="Tunlid A."/>
            <person name="Henrissat B."/>
            <person name="Grigoriev I.V."/>
            <person name="Hibbett D.S."/>
            <person name="Martin F."/>
            <person name="Nordberg H.P."/>
            <person name="Cantor M.N."/>
            <person name="Hua S.X."/>
        </authorList>
    </citation>
    <scope>NUCLEOTIDE SEQUENCE [LARGE SCALE GENOMIC DNA]</scope>
    <source>
        <strain evidence="1 2">MUT 4182</strain>
    </source>
</reference>
<name>A0A0C3QHQ7_9AGAM</name>
<gene>
    <name evidence="1" type="ORF">M407DRAFT_24526</name>
</gene>
<dbReference type="HOGENOM" id="CLU_721977_0_0_1"/>
<dbReference type="SUPFAM" id="SSF48371">
    <property type="entry name" value="ARM repeat"/>
    <property type="match status" value="1"/>
</dbReference>
<accession>A0A0C3QHQ7</accession>
<dbReference type="InterPro" id="IPR000225">
    <property type="entry name" value="Armadillo"/>
</dbReference>
<dbReference type="InterPro" id="IPR016024">
    <property type="entry name" value="ARM-type_fold"/>
</dbReference>